<comment type="caution">
    <text evidence="1">The sequence shown here is derived from an EMBL/GenBank/DDBJ whole genome shotgun (WGS) entry which is preliminary data.</text>
</comment>
<dbReference type="Proteomes" id="UP001201812">
    <property type="component" value="Unassembled WGS sequence"/>
</dbReference>
<keyword evidence="2" id="KW-1185">Reference proteome</keyword>
<gene>
    <name evidence="1" type="ORF">DdX_21879</name>
</gene>
<dbReference type="EMBL" id="JAKKPZ010000926">
    <property type="protein sequence ID" value="KAI1691447.1"/>
    <property type="molecule type" value="Genomic_DNA"/>
</dbReference>
<protein>
    <submittedName>
        <fullName evidence="1">Uncharacterized protein</fullName>
    </submittedName>
</protein>
<evidence type="ECO:0000313" key="1">
    <source>
        <dbReference type="EMBL" id="KAI1691447.1"/>
    </source>
</evidence>
<accession>A0AAD4QV59</accession>
<organism evidence="1 2">
    <name type="scientific">Ditylenchus destructor</name>
    <dbReference type="NCBI Taxonomy" id="166010"/>
    <lineage>
        <taxon>Eukaryota</taxon>
        <taxon>Metazoa</taxon>
        <taxon>Ecdysozoa</taxon>
        <taxon>Nematoda</taxon>
        <taxon>Chromadorea</taxon>
        <taxon>Rhabditida</taxon>
        <taxon>Tylenchina</taxon>
        <taxon>Tylenchomorpha</taxon>
        <taxon>Sphaerularioidea</taxon>
        <taxon>Anguinidae</taxon>
        <taxon>Anguininae</taxon>
        <taxon>Ditylenchus</taxon>
    </lineage>
</organism>
<dbReference type="AlphaFoldDB" id="A0AAD4QV59"/>
<evidence type="ECO:0000313" key="2">
    <source>
        <dbReference type="Proteomes" id="UP001201812"/>
    </source>
</evidence>
<name>A0AAD4QV59_9BILA</name>
<proteinExistence type="predicted"/>
<reference evidence="1" key="1">
    <citation type="submission" date="2022-01" db="EMBL/GenBank/DDBJ databases">
        <title>Genome Sequence Resource for Two Populations of Ditylenchus destructor, the Migratory Endoparasitic Phytonematode.</title>
        <authorList>
            <person name="Zhang H."/>
            <person name="Lin R."/>
            <person name="Xie B."/>
        </authorList>
    </citation>
    <scope>NUCLEOTIDE SEQUENCE</scope>
    <source>
        <strain evidence="1">BazhouSP</strain>
    </source>
</reference>
<sequence>MALVTLGSPRVGQLSTPSQLCQLQSQIVTLKFAFGRKSDEYDSVERIYVDNADGPVEVLKYDYAKFITKEEDGCLIFKFINIDVEKVFMLTFKHSGGQRIIALAALIDRALSVQ</sequence>